<evidence type="ECO:0000313" key="1">
    <source>
        <dbReference type="EMBL" id="MBC1522118.1"/>
    </source>
</evidence>
<comment type="caution">
    <text evidence="1">The sequence shown here is derived from an EMBL/GenBank/DDBJ whole genome shotgun (WGS) entry which is preliminary data.</text>
</comment>
<dbReference type="EMBL" id="JAARRM010000004">
    <property type="protein sequence ID" value="MBC1522118.1"/>
    <property type="molecule type" value="Genomic_DNA"/>
</dbReference>
<name>A0A841ZS69_9LIST</name>
<gene>
    <name evidence="1" type="ORF">HB912_10715</name>
</gene>
<accession>A0A841ZS69</accession>
<evidence type="ECO:0000313" key="2">
    <source>
        <dbReference type="Proteomes" id="UP000559885"/>
    </source>
</evidence>
<organism evidence="1 2">
    <name type="scientific">Listeria aquatica</name>
    <dbReference type="NCBI Taxonomy" id="1494960"/>
    <lineage>
        <taxon>Bacteria</taxon>
        <taxon>Bacillati</taxon>
        <taxon>Bacillota</taxon>
        <taxon>Bacilli</taxon>
        <taxon>Bacillales</taxon>
        <taxon>Listeriaceae</taxon>
        <taxon>Listeria</taxon>
    </lineage>
</organism>
<proteinExistence type="predicted"/>
<sequence length="92" mass="10493">MVYSINKKINNTTGYTAYIIAATKSGFYGLNTKLTYDSKSKKSSVLPYKSPKSYGGVFILIIMVRKDILHVVLVHNIGHEWNREQPVQKQEE</sequence>
<dbReference type="RefSeq" id="WP_185374458.1">
    <property type="nucleotide sequence ID" value="NZ_JAARRM010000004.1"/>
</dbReference>
<dbReference type="AlphaFoldDB" id="A0A841ZS69"/>
<dbReference type="Proteomes" id="UP000559885">
    <property type="component" value="Unassembled WGS sequence"/>
</dbReference>
<reference evidence="1 2" key="1">
    <citation type="submission" date="2020-03" db="EMBL/GenBank/DDBJ databases">
        <title>Soil Listeria distribution.</title>
        <authorList>
            <person name="Liao J."/>
            <person name="Wiedmann M."/>
        </authorList>
    </citation>
    <scope>NUCLEOTIDE SEQUENCE [LARGE SCALE GENOMIC DNA]</scope>
    <source>
        <strain evidence="1 2">FSL L7-1507</strain>
    </source>
</reference>
<protein>
    <submittedName>
        <fullName evidence="1">Uncharacterized protein</fullName>
    </submittedName>
</protein>